<dbReference type="GO" id="GO:0016787">
    <property type="term" value="F:hydrolase activity"/>
    <property type="evidence" value="ECO:0007669"/>
    <property type="project" value="UniProtKB-KW"/>
</dbReference>
<name>A0AAV9USP7_9PEZI</name>
<dbReference type="AlphaFoldDB" id="A0AAV9USP7"/>
<dbReference type="InterPro" id="IPR050300">
    <property type="entry name" value="GDXG_lipolytic_enzyme"/>
</dbReference>
<protein>
    <recommendedName>
        <fullName evidence="3">Alpha/beta hydrolase fold-3 domain-containing protein</fullName>
    </recommendedName>
</protein>
<dbReference type="EMBL" id="JAVHNQ010000005">
    <property type="protein sequence ID" value="KAK6346480.1"/>
    <property type="molecule type" value="Genomic_DNA"/>
</dbReference>
<keyword evidence="1" id="KW-0378">Hydrolase</keyword>
<dbReference type="Pfam" id="PF07859">
    <property type="entry name" value="Abhydrolase_3"/>
    <property type="match status" value="1"/>
</dbReference>
<reference evidence="4 5" key="1">
    <citation type="submission" date="2019-10" db="EMBL/GenBank/DDBJ databases">
        <authorList>
            <person name="Palmer J.M."/>
        </authorList>
    </citation>
    <scope>NUCLEOTIDE SEQUENCE [LARGE SCALE GENOMIC DNA]</scope>
    <source>
        <strain evidence="4 5">TWF696</strain>
    </source>
</reference>
<evidence type="ECO:0000256" key="1">
    <source>
        <dbReference type="ARBA" id="ARBA00022801"/>
    </source>
</evidence>
<evidence type="ECO:0000256" key="2">
    <source>
        <dbReference type="SAM" id="MobiDB-lite"/>
    </source>
</evidence>
<feature type="region of interest" description="Disordered" evidence="2">
    <location>
        <begin position="175"/>
        <end position="210"/>
    </location>
</feature>
<dbReference type="Proteomes" id="UP001375240">
    <property type="component" value="Unassembled WGS sequence"/>
</dbReference>
<accession>A0AAV9USP7</accession>
<evidence type="ECO:0000259" key="3">
    <source>
        <dbReference type="Pfam" id="PF07859"/>
    </source>
</evidence>
<dbReference type="PANTHER" id="PTHR48081:SF8">
    <property type="entry name" value="ALPHA_BETA HYDROLASE FOLD-3 DOMAIN-CONTAINING PROTEIN-RELATED"/>
    <property type="match status" value="1"/>
</dbReference>
<keyword evidence="5" id="KW-1185">Reference proteome</keyword>
<dbReference type="Gene3D" id="3.40.50.1820">
    <property type="entry name" value="alpha/beta hydrolase"/>
    <property type="match status" value="1"/>
</dbReference>
<gene>
    <name evidence="4" type="ORF">TWF696_006610</name>
</gene>
<evidence type="ECO:0000313" key="4">
    <source>
        <dbReference type="EMBL" id="KAK6346480.1"/>
    </source>
</evidence>
<sequence>MPPKQPSWFLQAHKASLQAAMGFGMYLGSWAGPWPPEPSFYVEIPATISPKKGKFKLIFYVPKSYAVRTPDSRYPVFVNFHGGGMSIGTGTDDARWAKDIMHQLQAVVVSVEYRLAPEYAFPTAVQDCADAILYLADNAEELCLDQHRMVLSGFSSGGNLTFTAPILLEQLRRHQQESSVNSDENLEIETDELRSKPHSGTPENDLDEFGVPISRLPPGYTMPDFTIKAIVSWYPSVDFTQTRAERRLTNPHPEVSMPGSMTTMFDTGYIYNSHLDSYESAHPLLSPAVAPAELLIAALPSRIIIYTCQYDILQKEGEVFAARLRDELGKDVKFHMVEKVPHGWDKFPNPFWTPDRIEEVYKDASDGVRSYLELTGSPIQ</sequence>
<dbReference type="SUPFAM" id="SSF53474">
    <property type="entry name" value="alpha/beta-Hydrolases"/>
    <property type="match status" value="1"/>
</dbReference>
<dbReference type="InterPro" id="IPR029058">
    <property type="entry name" value="AB_hydrolase_fold"/>
</dbReference>
<dbReference type="PANTHER" id="PTHR48081">
    <property type="entry name" value="AB HYDROLASE SUPERFAMILY PROTEIN C4A8.06C"/>
    <property type="match status" value="1"/>
</dbReference>
<proteinExistence type="predicted"/>
<comment type="caution">
    <text evidence="4">The sequence shown here is derived from an EMBL/GenBank/DDBJ whole genome shotgun (WGS) entry which is preliminary data.</text>
</comment>
<evidence type="ECO:0000313" key="5">
    <source>
        <dbReference type="Proteomes" id="UP001375240"/>
    </source>
</evidence>
<dbReference type="InterPro" id="IPR013094">
    <property type="entry name" value="AB_hydrolase_3"/>
</dbReference>
<organism evidence="4 5">
    <name type="scientific">Orbilia brochopaga</name>
    <dbReference type="NCBI Taxonomy" id="3140254"/>
    <lineage>
        <taxon>Eukaryota</taxon>
        <taxon>Fungi</taxon>
        <taxon>Dikarya</taxon>
        <taxon>Ascomycota</taxon>
        <taxon>Pezizomycotina</taxon>
        <taxon>Orbiliomycetes</taxon>
        <taxon>Orbiliales</taxon>
        <taxon>Orbiliaceae</taxon>
        <taxon>Orbilia</taxon>
    </lineage>
</organism>
<feature type="domain" description="Alpha/beta hydrolase fold-3" evidence="3">
    <location>
        <begin position="78"/>
        <end position="344"/>
    </location>
</feature>